<dbReference type="InterPro" id="IPR050630">
    <property type="entry name" value="WD_repeat_EMAP"/>
</dbReference>
<keyword evidence="2 6" id="KW-0853">WD repeat</keyword>
<dbReference type="InterPro" id="IPR015943">
    <property type="entry name" value="WD40/YVTN_repeat-like_dom_sf"/>
</dbReference>
<name>A0A2T7PCM0_POMCA</name>
<sequence length="967" mass="108075">MADNPDTVSDAAEDQDLVTPVAERRIKDKENMETAIKEDDYVTENEFEDSEEKVEELGKETQEEDDVADVQSQNEKLDDDGQELKEEALISELGDALPFEGAEETLEGSPKFWKVEKEQEQDQGQAIAIDTSTGIPPPYQIPPSPEASHDTEQQALEPEASSRSFAEDEDRQKHRIPSAPHLPSSERPGTSLQGTMSSCALNIVWSFGLNKNIPVLNLTDGVRKAIMYACSHIGVVYDFENNKQFILQAHLNPITCVCVSEDKRWLVTGDKGVDSMVNVWDTYTCTPIQTLFEDDPEGGVVALALTPDARYLATLSTGPIQNYVTFNAENIHHVVSNSETQIIFYHWEERFIEYFVPPLTDEDFNRPVGRYSQSVYMSNSSRALTATSIGNLVVWDNNKPLTKVISTEQSADKKPLKIVRVQERGINVLTTAEKYIVTGDQAGHVKFFDQDLKLIYWETIVSQNFESGNAVHCFAYDPKGAYLVVGFTNGTVRVLDSLTLKDELAEPFNYARGAITHIAFSPDSLFFATADAQYTTSLYKAALDTESAPFVYIGRYHAHYRPIKELLFGFHLDSNKPRLLSLGADRMLVEYDLENTVKDNIVLASSERLEQSSVPTCMTWYPALTKEHFILTANDQFKFKLYNASTKMCRKTLLAPTYGSPVQKMAIVPSKVDEEAHRYVAYITDDKVGLLILPLDGNPHNTMALIAHPTGVTNLVVSHDGRYLFTAGGLDATVHMWEVNINALEAQARLGGEGLLPFYGLMEGGHNGELFSQLEDFFYYAQIRSQGANATETRQVSTAIPLAEVPFVMRALGFYPTEQEIEDMINEVKFSQYVETGQYVEEVDLETFIRLYVNHRPAFGLSPDKLLWAFDTLGTPGSVGHKIERGELLELLQNKGEHMTEYELAEYLSILLGFSPDEGSVELSEQDATHLGDLIDQNLPQEIDANMFTQEILGFSTYADVTGSSAE</sequence>
<dbReference type="InterPro" id="IPR036322">
    <property type="entry name" value="WD40_repeat_dom_sf"/>
</dbReference>
<evidence type="ECO:0000313" key="9">
    <source>
        <dbReference type="Proteomes" id="UP000245119"/>
    </source>
</evidence>
<evidence type="ECO:0000256" key="2">
    <source>
        <dbReference type="ARBA" id="ARBA00022574"/>
    </source>
</evidence>
<dbReference type="STRING" id="400727.A0A2T7PCM0"/>
<keyword evidence="9" id="KW-1185">Reference proteome</keyword>
<feature type="region of interest" description="Disordered" evidence="7">
    <location>
        <begin position="1"/>
        <end position="111"/>
    </location>
</feature>
<feature type="region of interest" description="Disordered" evidence="7">
    <location>
        <begin position="130"/>
        <end position="191"/>
    </location>
</feature>
<feature type="compositionally biased region" description="Basic and acidic residues" evidence="7">
    <location>
        <begin position="22"/>
        <end position="40"/>
    </location>
</feature>
<dbReference type="Gene3D" id="1.10.238.10">
    <property type="entry name" value="EF-hand"/>
    <property type="match status" value="1"/>
</dbReference>
<keyword evidence="4" id="KW-0966">Cell projection</keyword>
<evidence type="ECO:0000256" key="4">
    <source>
        <dbReference type="ARBA" id="ARBA00023273"/>
    </source>
</evidence>
<feature type="compositionally biased region" description="Pro residues" evidence="7">
    <location>
        <begin position="135"/>
        <end position="145"/>
    </location>
</feature>
<evidence type="ECO:0000256" key="5">
    <source>
        <dbReference type="ARBA" id="ARBA00040994"/>
    </source>
</evidence>
<dbReference type="AlphaFoldDB" id="A0A2T7PCM0"/>
<comment type="subcellular location">
    <subcellularLocation>
        <location evidence="1">Cell projection</location>
        <location evidence="1">Cilium</location>
    </subcellularLocation>
</comment>
<evidence type="ECO:0000256" key="1">
    <source>
        <dbReference type="ARBA" id="ARBA00004138"/>
    </source>
</evidence>
<dbReference type="OrthoDB" id="4899631at2759"/>
<organism evidence="8 9">
    <name type="scientific">Pomacea canaliculata</name>
    <name type="common">Golden apple snail</name>
    <dbReference type="NCBI Taxonomy" id="400727"/>
    <lineage>
        <taxon>Eukaryota</taxon>
        <taxon>Metazoa</taxon>
        <taxon>Spiralia</taxon>
        <taxon>Lophotrochozoa</taxon>
        <taxon>Mollusca</taxon>
        <taxon>Gastropoda</taxon>
        <taxon>Caenogastropoda</taxon>
        <taxon>Architaenioglossa</taxon>
        <taxon>Ampullarioidea</taxon>
        <taxon>Ampullariidae</taxon>
        <taxon>Pomacea</taxon>
    </lineage>
</organism>
<dbReference type="PROSITE" id="PS50082">
    <property type="entry name" value="WD_REPEATS_2"/>
    <property type="match status" value="1"/>
</dbReference>
<dbReference type="EMBL" id="PZQS01000004">
    <property type="protein sequence ID" value="PVD31166.1"/>
    <property type="molecule type" value="Genomic_DNA"/>
</dbReference>
<dbReference type="Pfam" id="PF00400">
    <property type="entry name" value="WD40"/>
    <property type="match status" value="3"/>
</dbReference>
<gene>
    <name evidence="8" type="ORF">C0Q70_06577</name>
</gene>
<feature type="compositionally biased region" description="Acidic residues" evidence="7">
    <location>
        <begin position="41"/>
        <end position="54"/>
    </location>
</feature>
<protein>
    <recommendedName>
        <fullName evidence="5">Cilia- and flagella-associated protein 251</fullName>
    </recommendedName>
</protein>
<dbReference type="GO" id="GO:0031514">
    <property type="term" value="C:motile cilium"/>
    <property type="evidence" value="ECO:0007669"/>
    <property type="project" value="TreeGrafter"/>
</dbReference>
<accession>A0A2T7PCM0</accession>
<proteinExistence type="predicted"/>
<dbReference type="PANTHER" id="PTHR13720">
    <property type="entry name" value="WD-40 REPEAT PROTEIN"/>
    <property type="match status" value="1"/>
</dbReference>
<dbReference type="InterPro" id="IPR011992">
    <property type="entry name" value="EF-hand-dom_pair"/>
</dbReference>
<evidence type="ECO:0000256" key="7">
    <source>
        <dbReference type="SAM" id="MobiDB-lite"/>
    </source>
</evidence>
<dbReference type="SMART" id="SM00320">
    <property type="entry name" value="WD40"/>
    <property type="match status" value="5"/>
</dbReference>
<evidence type="ECO:0000256" key="3">
    <source>
        <dbReference type="ARBA" id="ARBA00022737"/>
    </source>
</evidence>
<feature type="repeat" description="WD" evidence="6">
    <location>
        <begin position="705"/>
        <end position="740"/>
    </location>
</feature>
<dbReference type="Gene3D" id="2.130.10.10">
    <property type="entry name" value="YVTN repeat-like/Quinoprotein amine dehydrogenase"/>
    <property type="match status" value="3"/>
</dbReference>
<comment type="caution">
    <text evidence="8">The sequence shown here is derived from an EMBL/GenBank/DDBJ whole genome shotgun (WGS) entry which is preliminary data.</text>
</comment>
<dbReference type="InterPro" id="IPR001680">
    <property type="entry name" value="WD40_rpt"/>
</dbReference>
<dbReference type="SUPFAM" id="SSF47473">
    <property type="entry name" value="EF-hand"/>
    <property type="match status" value="1"/>
</dbReference>
<dbReference type="SUPFAM" id="SSF50978">
    <property type="entry name" value="WD40 repeat-like"/>
    <property type="match status" value="2"/>
</dbReference>
<evidence type="ECO:0000256" key="6">
    <source>
        <dbReference type="PROSITE-ProRule" id="PRU00221"/>
    </source>
</evidence>
<keyword evidence="3" id="KW-0677">Repeat</keyword>
<dbReference type="Proteomes" id="UP000245119">
    <property type="component" value="Linkage Group LG4"/>
</dbReference>
<evidence type="ECO:0000313" key="8">
    <source>
        <dbReference type="EMBL" id="PVD31166.1"/>
    </source>
</evidence>
<reference evidence="8 9" key="1">
    <citation type="submission" date="2018-04" db="EMBL/GenBank/DDBJ databases">
        <title>The genome of golden apple snail Pomacea canaliculata provides insight into stress tolerance and invasive adaptation.</title>
        <authorList>
            <person name="Liu C."/>
            <person name="Liu B."/>
            <person name="Ren Y."/>
            <person name="Zhang Y."/>
            <person name="Wang H."/>
            <person name="Li S."/>
            <person name="Jiang F."/>
            <person name="Yin L."/>
            <person name="Zhang G."/>
            <person name="Qian W."/>
            <person name="Fan W."/>
        </authorList>
    </citation>
    <scope>NUCLEOTIDE SEQUENCE [LARGE SCALE GENOMIC DNA]</scope>
    <source>
        <strain evidence="8">SZHN2017</strain>
        <tissue evidence="8">Muscle</tissue>
    </source>
</reference>
<dbReference type="PANTHER" id="PTHR13720:SF13">
    <property type="entry name" value="CILIA- AND FLAGELLA-ASSOCIATED PROTEIN 251"/>
    <property type="match status" value="1"/>
</dbReference>